<organism evidence="7 8">
    <name type="scientific">Trichuris muris</name>
    <name type="common">Mouse whipworm</name>
    <dbReference type="NCBI Taxonomy" id="70415"/>
    <lineage>
        <taxon>Eukaryota</taxon>
        <taxon>Metazoa</taxon>
        <taxon>Ecdysozoa</taxon>
        <taxon>Nematoda</taxon>
        <taxon>Enoplea</taxon>
        <taxon>Dorylaimia</taxon>
        <taxon>Trichinellida</taxon>
        <taxon>Trichuridae</taxon>
        <taxon>Trichuris</taxon>
    </lineage>
</organism>
<accession>A0A5S6PZV9</accession>
<evidence type="ECO:0000259" key="6">
    <source>
        <dbReference type="Pfam" id="PF13890"/>
    </source>
</evidence>
<dbReference type="InterPro" id="IPR026147">
    <property type="entry name" value="Rab3GAP1_conserved"/>
</dbReference>
<protein>
    <recommendedName>
        <fullName evidence="3">Rab3 GTPase-activating protein catalytic subunit</fullName>
    </recommendedName>
</protein>
<feature type="domain" description="Rab3GAP catalytic subunit conserved" evidence="6">
    <location>
        <begin position="554"/>
        <end position="706"/>
    </location>
</feature>
<sequence length="903" mass="102619">MINSCDKSIPTACSTLRERNKGSTLHSLSLFFTRLMDTDDDFGVLDYTDSTDWEKFISSIEAVIQQWRVDNLERPDCARKHDDSAACYHASLVYRDHLLNASYFCNLNTAYKPGTICAGHEGDTHDFPPTVANILRETTSEELLEPLELGLRFAIDEYIVVRPVDWNTEEFEIEKHAILSAFAVAASNDDWQIPIMLAYPVDASSVYGSEPIYVGFCRNSSFHTRFETARLPLGSLDCRYLSDWIDLFRTAVSTLEATPEAVTVSVSRTYERVGHSSRPLLMQNIFYWCVSGCGEAVESFKKLTPSCVDFPCSFELMILWPNRSEEMLLDTASYSDLDPLATPHWYLQLTSASFELESSPLAKLILLIGSSTPIRDCVDPSVRDFSGMDSEVYSLIDYIFDENQPSELPVENMTWCASFERIQKMITDYRSTKCGLLCERIGIAVSRLLVDCSSRFYHTNVKKALAFLWDKLLYHLRSRWLDGTLLDAKHVGLPKVASCSLQQNIEMLNFGIAQKSADNFHGLDETFACVADSSFEEEFFDCDEPAVCSKEADLPEGRFAKAEGMFQLENENEALYIPVYQETTPLMVDLGRERPFGERLHDVSPEEIAQSKRYSRAVLFSDMQAFKAANPGCCFQDFLRLHSPKDVVQSIDETTGKRTYCLSPRMSAEENMWRSMWEKAHPVAAACQRPIVHYVRRPEKVFDWLENLTVGEIVYMSLTYAFAMVIEQLLPTLNPTLRNCLKEEMAFICSGFALCLQEKSENHFQELHEALLKLETKVHMYETVALTLKSHCENFANDEVEKFAYQLVSSKRERIPGGAASPIGQVVDHLFSIRTASACSDQQNDGTNDCALINERYILRWFAANPSPSSRRSPQRMCVELRHRDGYFVSTASLTEDTDFFLE</sequence>
<keyword evidence="5" id="KW-0963">Cytoplasm</keyword>
<dbReference type="Pfam" id="PF13890">
    <property type="entry name" value="Rab3-GTPase_cat"/>
    <property type="match status" value="1"/>
</dbReference>
<evidence type="ECO:0000256" key="3">
    <source>
        <dbReference type="ARBA" id="ARBA00015817"/>
    </source>
</evidence>
<keyword evidence="7" id="KW-1185">Reference proteome</keyword>
<dbReference type="AlphaFoldDB" id="A0A5S6PZV9"/>
<evidence type="ECO:0000313" key="9">
    <source>
        <dbReference type="WBParaSite" id="TMUE_2000006509.1"/>
    </source>
</evidence>
<dbReference type="Proteomes" id="UP000046395">
    <property type="component" value="Unassembled WGS sequence"/>
</dbReference>
<dbReference type="PANTHER" id="PTHR21422:SF9">
    <property type="entry name" value="RAB3 GTPASE-ACTIVATING PROTEIN CATALYTIC SUBUNIT"/>
    <property type="match status" value="1"/>
</dbReference>
<dbReference type="InterPro" id="IPR045700">
    <property type="entry name" value="Rab3GAP1"/>
</dbReference>
<evidence type="ECO:0000313" key="8">
    <source>
        <dbReference type="WBParaSite" id="TMUE_0000000267.1"/>
    </source>
</evidence>
<comment type="similarity">
    <text evidence="2">Belongs to the Rab3-GAP catalytic subunit family.</text>
</comment>
<dbReference type="STRING" id="70415.A0A5S6PZV9"/>
<reference evidence="7" key="1">
    <citation type="submission" date="2013-11" db="EMBL/GenBank/DDBJ databases">
        <authorList>
            <person name="Aslett M."/>
        </authorList>
    </citation>
    <scope>NUCLEOTIDE SEQUENCE [LARGE SCALE GENOMIC DNA]</scope>
    <source>
        <strain evidence="7">Edinburgh</strain>
    </source>
</reference>
<proteinExistence type="inferred from homology"/>
<name>A0A5S6PZV9_TRIMR</name>
<comment type="subcellular location">
    <subcellularLocation>
        <location evidence="1">Cytoplasm</location>
    </subcellularLocation>
</comment>
<dbReference type="GO" id="GO:0005096">
    <property type="term" value="F:GTPase activator activity"/>
    <property type="evidence" value="ECO:0007669"/>
    <property type="project" value="UniProtKB-KW"/>
</dbReference>
<evidence type="ECO:0000256" key="1">
    <source>
        <dbReference type="ARBA" id="ARBA00004496"/>
    </source>
</evidence>
<dbReference type="WBParaSite" id="TMUE_2000006509.1">
    <property type="protein sequence ID" value="TMUE_2000006509.1"/>
    <property type="gene ID" value="WBGene00299628"/>
</dbReference>
<dbReference type="WBParaSite" id="TMUE_0000000267.1">
    <property type="protein sequence ID" value="TMUE_0000000267.1"/>
    <property type="gene ID" value="WBGene00296208"/>
</dbReference>
<evidence type="ECO:0000256" key="4">
    <source>
        <dbReference type="ARBA" id="ARBA00022468"/>
    </source>
</evidence>
<reference evidence="8 9" key="3">
    <citation type="submission" date="2019-12" db="UniProtKB">
        <authorList>
            <consortium name="WormBaseParasite"/>
        </authorList>
    </citation>
    <scope>IDENTIFICATION</scope>
</reference>
<reference evidence="7" key="2">
    <citation type="submission" date="2014-03" db="EMBL/GenBank/DDBJ databases">
        <title>The whipworm genome and dual-species transcriptomics of an intimate host-pathogen interaction.</title>
        <authorList>
            <person name="Foth B.J."/>
            <person name="Tsai I.J."/>
            <person name="Reid A.J."/>
            <person name="Bancroft A.J."/>
            <person name="Nichol S."/>
            <person name="Tracey A."/>
            <person name="Holroyd N."/>
            <person name="Cotton J.A."/>
            <person name="Stanley E.J."/>
            <person name="Zarowiecki M."/>
            <person name="Liu J.Z."/>
            <person name="Huckvale T."/>
            <person name="Cooper P.J."/>
            <person name="Grencis R.K."/>
            <person name="Berriman M."/>
        </authorList>
    </citation>
    <scope>NUCLEOTIDE SEQUENCE [LARGE SCALE GENOMIC DNA]</scope>
    <source>
        <strain evidence="7">Edinburgh</strain>
    </source>
</reference>
<dbReference type="GO" id="GO:0005737">
    <property type="term" value="C:cytoplasm"/>
    <property type="evidence" value="ECO:0007669"/>
    <property type="project" value="UniProtKB-SubCell"/>
</dbReference>
<keyword evidence="4" id="KW-0343">GTPase activation</keyword>
<evidence type="ECO:0000256" key="2">
    <source>
        <dbReference type="ARBA" id="ARBA00008856"/>
    </source>
</evidence>
<evidence type="ECO:0000256" key="5">
    <source>
        <dbReference type="ARBA" id="ARBA00022490"/>
    </source>
</evidence>
<dbReference type="PANTHER" id="PTHR21422">
    <property type="entry name" value="RAB3 GTPASE-ACTIVATING PROTEIN CATALYTIC SUBUNIT"/>
    <property type="match status" value="1"/>
</dbReference>
<evidence type="ECO:0000313" key="7">
    <source>
        <dbReference type="Proteomes" id="UP000046395"/>
    </source>
</evidence>